<keyword evidence="2" id="KW-1185">Reference proteome</keyword>
<name>A0AAE0YGV3_9GAST</name>
<proteinExistence type="predicted"/>
<dbReference type="Proteomes" id="UP001283361">
    <property type="component" value="Unassembled WGS sequence"/>
</dbReference>
<comment type="caution">
    <text evidence="1">The sequence shown here is derived from an EMBL/GenBank/DDBJ whole genome shotgun (WGS) entry which is preliminary data.</text>
</comment>
<gene>
    <name evidence="1" type="ORF">RRG08_062275</name>
</gene>
<reference evidence="1" key="1">
    <citation type="journal article" date="2023" name="G3 (Bethesda)">
        <title>A reference genome for the long-term kleptoplast-retaining sea slug Elysia crispata morphotype clarki.</title>
        <authorList>
            <person name="Eastman K.E."/>
            <person name="Pendleton A.L."/>
            <person name="Shaikh M.A."/>
            <person name="Suttiyut T."/>
            <person name="Ogas R."/>
            <person name="Tomko P."/>
            <person name="Gavelis G."/>
            <person name="Widhalm J.R."/>
            <person name="Wisecaver J.H."/>
        </authorList>
    </citation>
    <scope>NUCLEOTIDE SEQUENCE</scope>
    <source>
        <strain evidence="1">ECLA1</strain>
    </source>
</reference>
<evidence type="ECO:0000313" key="1">
    <source>
        <dbReference type="EMBL" id="KAK3744625.1"/>
    </source>
</evidence>
<dbReference type="AlphaFoldDB" id="A0AAE0YGV3"/>
<evidence type="ECO:0000313" key="2">
    <source>
        <dbReference type="Proteomes" id="UP001283361"/>
    </source>
</evidence>
<accession>A0AAE0YGV3</accession>
<sequence length="143" mass="15768">MFGAEDVVWELASGIVYIQSSTRAPQALVWTQGRPWPGHADSYKCYPKTLCRLDYLTPSTEFLHYPLHTLSQARRRPKHRGFRGFAALPPSQVPGQTAEGKRISEGGVKPQLAYSSTEGHLACSVFGVVHLVDPGQSSWSRTG</sequence>
<organism evidence="1 2">
    <name type="scientific">Elysia crispata</name>
    <name type="common">lettuce slug</name>
    <dbReference type="NCBI Taxonomy" id="231223"/>
    <lineage>
        <taxon>Eukaryota</taxon>
        <taxon>Metazoa</taxon>
        <taxon>Spiralia</taxon>
        <taxon>Lophotrochozoa</taxon>
        <taxon>Mollusca</taxon>
        <taxon>Gastropoda</taxon>
        <taxon>Heterobranchia</taxon>
        <taxon>Euthyneura</taxon>
        <taxon>Panpulmonata</taxon>
        <taxon>Sacoglossa</taxon>
        <taxon>Placobranchoidea</taxon>
        <taxon>Plakobranchidae</taxon>
        <taxon>Elysia</taxon>
    </lineage>
</organism>
<protein>
    <submittedName>
        <fullName evidence="1">Uncharacterized protein</fullName>
    </submittedName>
</protein>
<dbReference type="EMBL" id="JAWDGP010006253">
    <property type="protein sequence ID" value="KAK3744625.1"/>
    <property type="molecule type" value="Genomic_DNA"/>
</dbReference>